<dbReference type="SUPFAM" id="SSF48464">
    <property type="entry name" value="ENTH/VHS domain"/>
    <property type="match status" value="1"/>
</dbReference>
<dbReference type="InterPro" id="IPR013809">
    <property type="entry name" value="ENTH"/>
</dbReference>
<dbReference type="GO" id="GO:0005768">
    <property type="term" value="C:endosome"/>
    <property type="evidence" value="ECO:0007669"/>
    <property type="project" value="TreeGrafter"/>
</dbReference>
<dbReference type="PROSITE" id="PS50942">
    <property type="entry name" value="ENTH"/>
    <property type="match status" value="1"/>
</dbReference>
<dbReference type="Gene3D" id="1.25.40.90">
    <property type="match status" value="1"/>
</dbReference>
<dbReference type="AlphaFoldDB" id="A0AAF0WWJ7"/>
<keyword evidence="7" id="KW-1185">Reference proteome</keyword>
<reference evidence="6" key="1">
    <citation type="journal article" date="2016" name="Nat. Genet.">
        <title>A high-quality carrot genome assembly provides new insights into carotenoid accumulation and asterid genome evolution.</title>
        <authorList>
            <person name="Iorizzo M."/>
            <person name="Ellison S."/>
            <person name="Senalik D."/>
            <person name="Zeng P."/>
            <person name="Satapoomin P."/>
            <person name="Huang J."/>
            <person name="Bowman M."/>
            <person name="Iovene M."/>
            <person name="Sanseverino W."/>
            <person name="Cavagnaro P."/>
            <person name="Yildiz M."/>
            <person name="Macko-Podgorni A."/>
            <person name="Moranska E."/>
            <person name="Grzebelus E."/>
            <person name="Grzebelus D."/>
            <person name="Ashrafi H."/>
            <person name="Zheng Z."/>
            <person name="Cheng S."/>
            <person name="Spooner D."/>
            <person name="Van Deynze A."/>
            <person name="Simon P."/>
        </authorList>
    </citation>
    <scope>NUCLEOTIDE SEQUENCE</scope>
    <source>
        <tissue evidence="6">Leaf</tissue>
    </source>
</reference>
<dbReference type="GO" id="GO:0030125">
    <property type="term" value="C:clathrin vesicle coat"/>
    <property type="evidence" value="ECO:0007669"/>
    <property type="project" value="TreeGrafter"/>
</dbReference>
<reference evidence="6" key="2">
    <citation type="submission" date="2022-03" db="EMBL/GenBank/DDBJ databases">
        <title>Draft title - Genomic analysis of global carrot germplasm unveils the trajectory of domestication and the origin of high carotenoid orange carrot.</title>
        <authorList>
            <person name="Iorizzo M."/>
            <person name="Ellison S."/>
            <person name="Senalik D."/>
            <person name="Macko-Podgorni A."/>
            <person name="Grzebelus D."/>
            <person name="Bostan H."/>
            <person name="Rolling W."/>
            <person name="Curaba J."/>
            <person name="Simon P."/>
        </authorList>
    </citation>
    <scope>NUCLEOTIDE SEQUENCE</scope>
    <source>
        <tissue evidence="6">Leaf</tissue>
    </source>
</reference>
<dbReference type="GO" id="GO:0005794">
    <property type="term" value="C:Golgi apparatus"/>
    <property type="evidence" value="ECO:0007669"/>
    <property type="project" value="UniProtKB-SubCell"/>
</dbReference>
<dbReference type="GO" id="GO:0005886">
    <property type="term" value="C:plasma membrane"/>
    <property type="evidence" value="ECO:0007669"/>
    <property type="project" value="TreeGrafter"/>
</dbReference>
<dbReference type="Pfam" id="PF01417">
    <property type="entry name" value="ENTH"/>
    <property type="match status" value="1"/>
</dbReference>
<evidence type="ECO:0000259" key="5">
    <source>
        <dbReference type="PROSITE" id="PS50942"/>
    </source>
</evidence>
<dbReference type="PANTHER" id="PTHR12276:SF116">
    <property type="entry name" value="ENTH_VHS FAMILY PROTEIN"/>
    <property type="match status" value="1"/>
</dbReference>
<dbReference type="SMART" id="SM00273">
    <property type="entry name" value="ENTH"/>
    <property type="match status" value="1"/>
</dbReference>
<dbReference type="CDD" id="cd03571">
    <property type="entry name" value="ENTH"/>
    <property type="match status" value="1"/>
</dbReference>
<evidence type="ECO:0000256" key="3">
    <source>
        <dbReference type="ARBA" id="ARBA00023034"/>
    </source>
</evidence>
<accession>A0AAF0WWJ7</accession>
<dbReference type="GO" id="GO:0006897">
    <property type="term" value="P:endocytosis"/>
    <property type="evidence" value="ECO:0007669"/>
    <property type="project" value="TreeGrafter"/>
</dbReference>
<sequence>MKWYHSSSNNGPIFQEFKKQASFFFKEKIKTARLALTDVTPAQLLTEEATNGSSSAPDTRTLKAISKAAFEVDDYFRILEILRSRLSKFDKKNWRTSYQALIVIEHLMTHGPESVAKVFQADKDVIRDMGCFQLIDEKGFNWGLNVRLKSEKILMLLEEGSLLKEERNRARKVSRGIEGFGSFSQRTSSAKGILSESPITKYARSKSQFTGNGDQEDWFSSKHGEETTKTMANGSCDSSDENACLVSNKEVKHMTLNNSFNSQPLANIETESVSKENVAPKKEYILGGFVERSTSVGDSEPLLDDENDESRINILVEEDHPFNDAAHLTGASLLSKDHTVQAF</sequence>
<comment type="subcellular location">
    <subcellularLocation>
        <location evidence="1">Cytoplasmic vesicle</location>
        <location evidence="1">Clathrin-coated vesicle</location>
    </subcellularLocation>
    <subcellularLocation>
        <location evidence="2">Golgi apparatus</location>
    </subcellularLocation>
</comment>
<dbReference type="EMBL" id="CP093346">
    <property type="protein sequence ID" value="WOG95778.1"/>
    <property type="molecule type" value="Genomic_DNA"/>
</dbReference>
<evidence type="ECO:0000256" key="1">
    <source>
        <dbReference type="ARBA" id="ARBA00004132"/>
    </source>
</evidence>
<keyword evidence="4" id="KW-0968">Cytoplasmic vesicle</keyword>
<gene>
    <name evidence="6" type="ORF">DCAR_0415106</name>
</gene>
<protein>
    <recommendedName>
        <fullName evidence="5">ENTH domain-containing protein</fullName>
    </recommendedName>
</protein>
<dbReference type="InterPro" id="IPR008942">
    <property type="entry name" value="ENTH_VHS"/>
</dbReference>
<feature type="domain" description="ENTH" evidence="5">
    <location>
        <begin position="34"/>
        <end position="167"/>
    </location>
</feature>
<organism evidence="6 7">
    <name type="scientific">Daucus carota subsp. sativus</name>
    <name type="common">Carrot</name>
    <dbReference type="NCBI Taxonomy" id="79200"/>
    <lineage>
        <taxon>Eukaryota</taxon>
        <taxon>Viridiplantae</taxon>
        <taxon>Streptophyta</taxon>
        <taxon>Embryophyta</taxon>
        <taxon>Tracheophyta</taxon>
        <taxon>Spermatophyta</taxon>
        <taxon>Magnoliopsida</taxon>
        <taxon>eudicotyledons</taxon>
        <taxon>Gunneridae</taxon>
        <taxon>Pentapetalae</taxon>
        <taxon>asterids</taxon>
        <taxon>campanulids</taxon>
        <taxon>Apiales</taxon>
        <taxon>Apiaceae</taxon>
        <taxon>Apioideae</taxon>
        <taxon>Scandiceae</taxon>
        <taxon>Daucinae</taxon>
        <taxon>Daucus</taxon>
        <taxon>Daucus sect. Daucus</taxon>
    </lineage>
</organism>
<evidence type="ECO:0000313" key="7">
    <source>
        <dbReference type="Proteomes" id="UP000077755"/>
    </source>
</evidence>
<proteinExistence type="predicted"/>
<dbReference type="PANTHER" id="PTHR12276">
    <property type="entry name" value="EPSIN/ENT-RELATED"/>
    <property type="match status" value="1"/>
</dbReference>
<name>A0AAF0WWJ7_DAUCS</name>
<evidence type="ECO:0000313" key="6">
    <source>
        <dbReference type="EMBL" id="WOG95778.1"/>
    </source>
</evidence>
<keyword evidence="3" id="KW-0333">Golgi apparatus</keyword>
<dbReference type="Proteomes" id="UP000077755">
    <property type="component" value="Chromosome 4"/>
</dbReference>
<evidence type="ECO:0000256" key="4">
    <source>
        <dbReference type="ARBA" id="ARBA00023329"/>
    </source>
</evidence>
<dbReference type="GO" id="GO:0030276">
    <property type="term" value="F:clathrin binding"/>
    <property type="evidence" value="ECO:0007669"/>
    <property type="project" value="TreeGrafter"/>
</dbReference>
<evidence type="ECO:0000256" key="2">
    <source>
        <dbReference type="ARBA" id="ARBA00004555"/>
    </source>
</evidence>
<dbReference type="GO" id="GO:0005543">
    <property type="term" value="F:phospholipid binding"/>
    <property type="evidence" value="ECO:0007669"/>
    <property type="project" value="TreeGrafter"/>
</dbReference>